<dbReference type="EMBL" id="FQNC01000089">
    <property type="protein sequence ID" value="SGZ28339.1"/>
    <property type="molecule type" value="Genomic_DNA"/>
</dbReference>
<proteinExistence type="predicted"/>
<evidence type="ECO:0000313" key="2">
    <source>
        <dbReference type="Proteomes" id="UP000249464"/>
    </source>
</evidence>
<evidence type="ECO:0000313" key="1">
    <source>
        <dbReference type="EMBL" id="SGZ28339.1"/>
    </source>
</evidence>
<dbReference type="Proteomes" id="UP000249464">
    <property type="component" value="Unassembled WGS sequence"/>
</dbReference>
<dbReference type="AlphaFoldDB" id="A0A2X0MRT0"/>
<protein>
    <submittedName>
        <fullName evidence="1">BQ5605_C027g10316 protein</fullName>
    </submittedName>
</protein>
<reference evidence="1 2" key="1">
    <citation type="submission" date="2016-11" db="EMBL/GenBank/DDBJ databases">
        <authorList>
            <person name="Jaros S."/>
            <person name="Januszkiewicz K."/>
            <person name="Wedrychowicz H."/>
        </authorList>
    </citation>
    <scope>NUCLEOTIDE SEQUENCE [LARGE SCALE GENOMIC DNA]</scope>
</reference>
<keyword evidence="2" id="KW-1185">Reference proteome</keyword>
<accession>A0A2X0MRT0</accession>
<gene>
    <name evidence="1" type="primary">BQ5605_C027g10316</name>
    <name evidence="1" type="ORF">BQ5605_C027G10316</name>
</gene>
<sequence>MTVAWVLRSRLDDAIVLRRKLHAASRTDTDTKRPSLSAGIYCGEFRTALRHWHLTASDLKTIVEHLPSQVHLDKLSILYAVNATSGSLAAANETDETLTAPCFHKL</sequence>
<organism evidence="1 2">
    <name type="scientific">Microbotryum silenes-dioicae</name>
    <dbReference type="NCBI Taxonomy" id="796604"/>
    <lineage>
        <taxon>Eukaryota</taxon>
        <taxon>Fungi</taxon>
        <taxon>Dikarya</taxon>
        <taxon>Basidiomycota</taxon>
        <taxon>Pucciniomycotina</taxon>
        <taxon>Microbotryomycetes</taxon>
        <taxon>Microbotryales</taxon>
        <taxon>Microbotryaceae</taxon>
        <taxon>Microbotryum</taxon>
    </lineage>
</organism>
<name>A0A2X0MRT0_9BASI</name>